<dbReference type="GO" id="GO:0022857">
    <property type="term" value="F:transmembrane transporter activity"/>
    <property type="evidence" value="ECO:0007669"/>
    <property type="project" value="InterPro"/>
</dbReference>
<keyword evidence="2" id="KW-1003">Cell membrane</keyword>
<feature type="compositionally biased region" description="Basic and acidic residues" evidence="6">
    <location>
        <begin position="859"/>
        <end position="870"/>
    </location>
</feature>
<feature type="transmembrane region" description="Helical" evidence="7">
    <location>
        <begin position="764"/>
        <end position="785"/>
    </location>
</feature>
<feature type="transmembrane region" description="Helical" evidence="7">
    <location>
        <begin position="432"/>
        <end position="455"/>
    </location>
</feature>
<dbReference type="EMBL" id="BMIS01000009">
    <property type="protein sequence ID" value="GGE73071.1"/>
    <property type="molecule type" value="Genomic_DNA"/>
</dbReference>
<dbReference type="GO" id="GO:0005886">
    <property type="term" value="C:plasma membrane"/>
    <property type="evidence" value="ECO:0007669"/>
    <property type="project" value="UniProtKB-SubCell"/>
</dbReference>
<feature type="transmembrane region" description="Helical" evidence="7">
    <location>
        <begin position="679"/>
        <end position="704"/>
    </location>
</feature>
<dbReference type="RefSeq" id="WP_188685331.1">
    <property type="nucleotide sequence ID" value="NZ_BMIS01000009.1"/>
</dbReference>
<dbReference type="InterPro" id="IPR001036">
    <property type="entry name" value="Acrflvin-R"/>
</dbReference>
<evidence type="ECO:0000313" key="10">
    <source>
        <dbReference type="Proteomes" id="UP000633136"/>
    </source>
</evidence>
<evidence type="ECO:0000256" key="6">
    <source>
        <dbReference type="SAM" id="MobiDB-lite"/>
    </source>
</evidence>
<feature type="transmembrane region" description="Helical" evidence="7">
    <location>
        <begin position="329"/>
        <end position="348"/>
    </location>
</feature>
<gene>
    <name evidence="9" type="ORF">GCM10011401_20170</name>
</gene>
<sequence>MAKMLYRLGLLAARRAKTVIAAWFALLVLAISAFLGFGGQLTDQITMPDLETTQVADRLAEEMPDAGGGSASVVLRTEDGSAFTEAQEAEVAQLIEEVEQHEAVDSVTGPFVSEQEMAESQQELSEGREELEEGTEEIDEGWEELEAGREEIEGGQAELDEAQGQLDAAIEEAQAGGYYDALAGQFTYQQGEIDVAQEELDGALEEIEEGEAELEAAEEEVAPAEAELERGEAMLALSEDLGMVSEDGDVAVMMVSFHEALENVGMGELASLDEDLTAAEIEGVEVLPSQDISMEMPHLFSVAEVIGLMVAAAVLLIMLGTLIGAGLPLLNALVGVGIGVAGAMALSGTVEMMSVTPILGLMLGLAVGIDYALFILHRHRNQLKDGMSVRESIALANGTAGNAVVFAGATVVIALLALNVTGLPFLGLMGTVAAVCVIIAVLMATTMTPALLSLVDRRILRGKERRYIGLRESKKITTPMGSLKALGIAAVSLIGLGLLAVPTFDMRLGLPDAGSQAEESTAYQAYSSTEEAFGQGMNGPLLVVADLHGDLNEDQAMDYQIEIGEALSARDDIDAAVPVGVNDENSVAVFQVLPLEGPSAESTESLVHEFRDGEPLAGVQAETEGIYLSGVELSVAGMTAANIDISDVISDALPLYLALVVGLSLVLMVIVFRSILLPVVATLGFIGSFAAAMGIVVAIFQWGWMGDLFGLSEPGPIVTFLPVIMVGILFGLAMDYQLFTASGMREAYVHGSAPRLAVRQGLHAGRSVVTAAALIMSSVFAGFIFTDDPMVASIGLGLAGGVLLDAFVVRLLLVPSVLHLLGPAAWWLPKWLDRLLPDVDVEGAALEREVTDGETEEAEAARKEAKEAKANGRRRRSRRREGVESEKEADADAEEYASTRS</sequence>
<feature type="domain" description="SSD" evidence="8">
    <location>
        <begin position="325"/>
        <end position="454"/>
    </location>
</feature>
<comment type="subcellular location">
    <subcellularLocation>
        <location evidence="1">Cell membrane</location>
        <topology evidence="1">Multi-pass membrane protein</topology>
    </subcellularLocation>
</comment>
<feature type="transmembrane region" description="Helical" evidence="7">
    <location>
        <begin position="653"/>
        <end position="672"/>
    </location>
</feature>
<comment type="caution">
    <text evidence="9">The sequence shown here is derived from an EMBL/GenBank/DDBJ whole genome shotgun (WGS) entry which is preliminary data.</text>
</comment>
<feature type="transmembrane region" description="Helical" evidence="7">
    <location>
        <begin position="354"/>
        <end position="374"/>
    </location>
</feature>
<dbReference type="InterPro" id="IPR000731">
    <property type="entry name" value="SSD"/>
</dbReference>
<keyword evidence="4 7" id="KW-1133">Transmembrane helix</keyword>
<evidence type="ECO:0000256" key="3">
    <source>
        <dbReference type="ARBA" id="ARBA00022692"/>
    </source>
</evidence>
<feature type="compositionally biased region" description="Acidic residues" evidence="6">
    <location>
        <begin position="129"/>
        <end position="139"/>
    </location>
</feature>
<accession>A0A917ASQ9</accession>
<dbReference type="PANTHER" id="PTHR33406">
    <property type="entry name" value="MEMBRANE PROTEIN MJ1562-RELATED"/>
    <property type="match status" value="1"/>
</dbReference>
<dbReference type="PRINTS" id="PR00702">
    <property type="entry name" value="ACRIFLAVINRP"/>
</dbReference>
<dbReference type="SUPFAM" id="SSF82866">
    <property type="entry name" value="Multidrug efflux transporter AcrB transmembrane domain"/>
    <property type="match status" value="2"/>
</dbReference>
<dbReference type="Proteomes" id="UP000633136">
    <property type="component" value="Unassembled WGS sequence"/>
</dbReference>
<feature type="transmembrane region" description="Helical" evidence="7">
    <location>
        <begin position="395"/>
        <end position="420"/>
    </location>
</feature>
<feature type="region of interest" description="Disordered" evidence="6">
    <location>
        <begin position="115"/>
        <end position="139"/>
    </location>
</feature>
<feature type="region of interest" description="Disordered" evidence="6">
    <location>
        <begin position="848"/>
        <end position="901"/>
    </location>
</feature>
<proteinExistence type="predicted"/>
<dbReference type="PANTHER" id="PTHR33406:SF13">
    <property type="entry name" value="MEMBRANE PROTEIN YDFJ"/>
    <property type="match status" value="1"/>
</dbReference>
<dbReference type="AlphaFoldDB" id="A0A917ASQ9"/>
<evidence type="ECO:0000313" key="9">
    <source>
        <dbReference type="EMBL" id="GGE73071.1"/>
    </source>
</evidence>
<reference evidence="9" key="2">
    <citation type="submission" date="2020-09" db="EMBL/GenBank/DDBJ databases">
        <authorList>
            <person name="Sun Q."/>
            <person name="Zhou Y."/>
        </authorList>
    </citation>
    <scope>NUCLEOTIDE SEQUENCE</scope>
    <source>
        <strain evidence="9">CGMCC 1.15388</strain>
    </source>
</reference>
<feature type="transmembrane region" description="Helical" evidence="7">
    <location>
        <begin position="476"/>
        <end position="501"/>
    </location>
</feature>
<keyword evidence="5 7" id="KW-0472">Membrane</keyword>
<evidence type="ECO:0000256" key="2">
    <source>
        <dbReference type="ARBA" id="ARBA00022475"/>
    </source>
</evidence>
<evidence type="ECO:0000259" key="8">
    <source>
        <dbReference type="PROSITE" id="PS50156"/>
    </source>
</evidence>
<dbReference type="InterPro" id="IPR004869">
    <property type="entry name" value="MMPL_dom"/>
</dbReference>
<keyword evidence="3 7" id="KW-0812">Transmembrane</keyword>
<dbReference type="Pfam" id="PF03176">
    <property type="entry name" value="MMPL"/>
    <property type="match status" value="2"/>
</dbReference>
<dbReference type="InterPro" id="IPR050545">
    <property type="entry name" value="Mycobact_MmpL"/>
</dbReference>
<feature type="transmembrane region" description="Helical" evidence="7">
    <location>
        <begin position="299"/>
        <end position="322"/>
    </location>
</feature>
<evidence type="ECO:0000256" key="7">
    <source>
        <dbReference type="SAM" id="Phobius"/>
    </source>
</evidence>
<evidence type="ECO:0000256" key="1">
    <source>
        <dbReference type="ARBA" id="ARBA00004651"/>
    </source>
</evidence>
<evidence type="ECO:0000256" key="5">
    <source>
        <dbReference type="ARBA" id="ARBA00023136"/>
    </source>
</evidence>
<feature type="transmembrane region" description="Helical" evidence="7">
    <location>
        <begin position="716"/>
        <end position="736"/>
    </location>
</feature>
<reference evidence="9" key="1">
    <citation type="journal article" date="2014" name="Int. J. Syst. Evol. Microbiol.">
        <title>Complete genome sequence of Corynebacterium casei LMG S-19264T (=DSM 44701T), isolated from a smear-ripened cheese.</title>
        <authorList>
            <consortium name="US DOE Joint Genome Institute (JGI-PGF)"/>
            <person name="Walter F."/>
            <person name="Albersmeier A."/>
            <person name="Kalinowski J."/>
            <person name="Ruckert C."/>
        </authorList>
    </citation>
    <scope>NUCLEOTIDE SEQUENCE</scope>
    <source>
        <strain evidence="9">CGMCC 1.15388</strain>
    </source>
</reference>
<name>A0A917ASQ9_9MICC</name>
<feature type="compositionally biased region" description="Basic and acidic residues" evidence="6">
    <location>
        <begin position="880"/>
        <end position="890"/>
    </location>
</feature>
<protein>
    <recommendedName>
        <fullName evidence="8">SSD domain-containing protein</fullName>
    </recommendedName>
</protein>
<organism evidence="9 10">
    <name type="scientific">Nesterenkonia cremea</name>
    <dbReference type="NCBI Taxonomy" id="1882340"/>
    <lineage>
        <taxon>Bacteria</taxon>
        <taxon>Bacillati</taxon>
        <taxon>Actinomycetota</taxon>
        <taxon>Actinomycetes</taxon>
        <taxon>Micrococcales</taxon>
        <taxon>Micrococcaceae</taxon>
        <taxon>Nesterenkonia</taxon>
    </lineage>
</organism>
<evidence type="ECO:0000256" key="4">
    <source>
        <dbReference type="ARBA" id="ARBA00022989"/>
    </source>
</evidence>
<dbReference type="PROSITE" id="PS50156">
    <property type="entry name" value="SSD"/>
    <property type="match status" value="1"/>
</dbReference>
<keyword evidence="10" id="KW-1185">Reference proteome</keyword>
<dbReference type="Gene3D" id="1.20.1640.10">
    <property type="entry name" value="Multidrug efflux transporter AcrB transmembrane domain"/>
    <property type="match status" value="2"/>
</dbReference>